<dbReference type="EMBL" id="JAPEUY010000013">
    <property type="protein sequence ID" value="KAJ4367160.1"/>
    <property type="molecule type" value="Genomic_DNA"/>
</dbReference>
<name>A0A9W9CJN8_9PLEO</name>
<protein>
    <submittedName>
        <fullName evidence="1">Uncharacterized protein</fullName>
    </submittedName>
</protein>
<keyword evidence="2" id="KW-1185">Reference proteome</keyword>
<evidence type="ECO:0000313" key="1">
    <source>
        <dbReference type="EMBL" id="KAJ4367160.1"/>
    </source>
</evidence>
<dbReference type="Proteomes" id="UP001140560">
    <property type="component" value="Unassembled WGS sequence"/>
</dbReference>
<gene>
    <name evidence="1" type="ORF">N0V83_007690</name>
</gene>
<dbReference type="AlphaFoldDB" id="A0A9W9CJN8"/>
<organism evidence="1 2">
    <name type="scientific">Neocucurbitaria cava</name>
    <dbReference type="NCBI Taxonomy" id="798079"/>
    <lineage>
        <taxon>Eukaryota</taxon>
        <taxon>Fungi</taxon>
        <taxon>Dikarya</taxon>
        <taxon>Ascomycota</taxon>
        <taxon>Pezizomycotina</taxon>
        <taxon>Dothideomycetes</taxon>
        <taxon>Pleosporomycetidae</taxon>
        <taxon>Pleosporales</taxon>
        <taxon>Pleosporineae</taxon>
        <taxon>Cucurbitariaceae</taxon>
        <taxon>Neocucurbitaria</taxon>
    </lineage>
</organism>
<evidence type="ECO:0000313" key="2">
    <source>
        <dbReference type="Proteomes" id="UP001140560"/>
    </source>
</evidence>
<dbReference type="OrthoDB" id="3903561at2759"/>
<accession>A0A9W9CJN8</accession>
<reference evidence="1" key="1">
    <citation type="submission" date="2022-10" db="EMBL/GenBank/DDBJ databases">
        <title>Tapping the CABI collections for fungal endophytes: first genome assemblies for Collariella, Neodidymelliopsis, Ascochyta clinopodiicola, Didymella pomorum, Didymosphaeria variabile, Neocosmospora piperis and Neocucurbitaria cava.</title>
        <authorList>
            <person name="Hill R."/>
        </authorList>
    </citation>
    <scope>NUCLEOTIDE SEQUENCE</scope>
    <source>
        <strain evidence="1">IMI 356814</strain>
    </source>
</reference>
<comment type="caution">
    <text evidence="1">The sequence shown here is derived from an EMBL/GenBank/DDBJ whole genome shotgun (WGS) entry which is preliminary data.</text>
</comment>
<proteinExistence type="predicted"/>
<sequence length="177" mass="19965">MIRIGSATFNITVMGKTYDAQDLNSTTGYCYSGIGYDMWSLYDKSRCLPDTANPSYQWGFSTMVAGIFIFLQCCWTLTMYAVWQDAQFNSILVKSGYEMTILRAAFAMARAAKRKTGLNEKQLVRANKKEVEQEMYGCGKIKAAEVEYGLFVGDLEDGGDDDCEVTRRTVRVKHEPD</sequence>